<proteinExistence type="predicted"/>
<evidence type="ECO:0000313" key="2">
    <source>
        <dbReference type="Proteomes" id="UP000191691"/>
    </source>
</evidence>
<name>A0A1V6Y3S4_PENNA</name>
<reference evidence="2" key="1">
    <citation type="journal article" date="2017" name="Nat. Microbiol.">
        <title>Global analysis of biosynthetic gene clusters reveals vast potential of secondary metabolite production in Penicillium species.</title>
        <authorList>
            <person name="Nielsen J.C."/>
            <person name="Grijseels S."/>
            <person name="Prigent S."/>
            <person name="Ji B."/>
            <person name="Dainat J."/>
            <person name="Nielsen K.F."/>
            <person name="Frisvad J.C."/>
            <person name="Workman M."/>
            <person name="Nielsen J."/>
        </authorList>
    </citation>
    <scope>NUCLEOTIDE SEQUENCE [LARGE SCALE GENOMIC DNA]</scope>
    <source>
        <strain evidence="2">IBT 13039</strain>
    </source>
</reference>
<comment type="caution">
    <text evidence="1">The sequence shown here is derived from an EMBL/GenBank/DDBJ whole genome shotgun (WGS) entry which is preliminary data.</text>
</comment>
<dbReference type="Proteomes" id="UP000191691">
    <property type="component" value="Unassembled WGS sequence"/>
</dbReference>
<dbReference type="EMBL" id="MOOB01000038">
    <property type="protein sequence ID" value="OQE82026.1"/>
    <property type="molecule type" value="Genomic_DNA"/>
</dbReference>
<accession>A0A1V6Y3S4</accession>
<evidence type="ECO:0000313" key="1">
    <source>
        <dbReference type="EMBL" id="OQE82026.1"/>
    </source>
</evidence>
<organism evidence="1 2">
    <name type="scientific">Penicillium nalgiovense</name>
    <dbReference type="NCBI Taxonomy" id="60175"/>
    <lineage>
        <taxon>Eukaryota</taxon>
        <taxon>Fungi</taxon>
        <taxon>Dikarya</taxon>
        <taxon>Ascomycota</taxon>
        <taxon>Pezizomycotina</taxon>
        <taxon>Eurotiomycetes</taxon>
        <taxon>Eurotiomycetidae</taxon>
        <taxon>Eurotiales</taxon>
        <taxon>Aspergillaceae</taxon>
        <taxon>Penicillium</taxon>
    </lineage>
</organism>
<dbReference type="OMA" id="PEYPKLM"/>
<sequence>MASNQSLPVVLCGRLEKVGSLIIEGLKPEYEVIHFITSMEDGIHNLPPILSGSLPLSNESGLGSKSYSRPPKAVILGGGYDDEAIARLRQAVISLQGTFEVPWIKADLKKTEAGPTPGTDEYCNSAASRIKEALRVLQEGEKLDRTGDGLFLW</sequence>
<keyword evidence="2" id="KW-1185">Reference proteome</keyword>
<dbReference type="AlphaFoldDB" id="A0A1V6Y3S4"/>
<protein>
    <submittedName>
        <fullName evidence="1">Uncharacterized protein</fullName>
    </submittedName>
</protein>
<gene>
    <name evidence="1" type="ORF">PENNAL_c0038G03973</name>
</gene>